<dbReference type="PANTHER" id="PTHR21174:SF0">
    <property type="entry name" value="HD PHOSPHOHYDROLASE FAMILY PROTEIN-RELATED"/>
    <property type="match status" value="1"/>
</dbReference>
<reference evidence="1 2" key="1">
    <citation type="journal article" date="2007" name="Science">
        <title>The Chlamydomonas genome reveals the evolution of key animal and plant functions.</title>
        <authorList>
            <person name="Merchant S.S."/>
            <person name="Prochnik S.E."/>
            <person name="Vallon O."/>
            <person name="Harris E.H."/>
            <person name="Karpowicz S.J."/>
            <person name="Witman G.B."/>
            <person name="Terry A."/>
            <person name="Salamov A."/>
            <person name="Fritz-Laylin L.K."/>
            <person name="Marechal-Drouard L."/>
            <person name="Marshall W.F."/>
            <person name="Qu L.H."/>
            <person name="Nelson D.R."/>
            <person name="Sanderfoot A.A."/>
            <person name="Spalding M.H."/>
            <person name="Kapitonov V.V."/>
            <person name="Ren Q."/>
            <person name="Ferris P."/>
            <person name="Lindquist E."/>
            <person name="Shapiro H."/>
            <person name="Lucas S.M."/>
            <person name="Grimwood J."/>
            <person name="Schmutz J."/>
            <person name="Cardol P."/>
            <person name="Cerutti H."/>
            <person name="Chanfreau G."/>
            <person name="Chen C.L."/>
            <person name="Cognat V."/>
            <person name="Croft M.T."/>
            <person name="Dent R."/>
            <person name="Dutcher S."/>
            <person name="Fernandez E."/>
            <person name="Fukuzawa H."/>
            <person name="Gonzalez-Ballester D."/>
            <person name="Gonzalez-Halphen D."/>
            <person name="Hallmann A."/>
            <person name="Hanikenne M."/>
            <person name="Hippler M."/>
            <person name="Inwood W."/>
            <person name="Jabbari K."/>
            <person name="Kalanon M."/>
            <person name="Kuras R."/>
            <person name="Lefebvre P.A."/>
            <person name="Lemaire S.D."/>
            <person name="Lobanov A.V."/>
            <person name="Lohr M."/>
            <person name="Manuell A."/>
            <person name="Meier I."/>
            <person name="Mets L."/>
            <person name="Mittag M."/>
            <person name="Mittelmeier T."/>
            <person name="Moroney J.V."/>
            <person name="Moseley J."/>
            <person name="Napoli C."/>
            <person name="Nedelcu A.M."/>
            <person name="Niyogi K."/>
            <person name="Novoselov S.V."/>
            <person name="Paulsen I.T."/>
            <person name="Pazour G."/>
            <person name="Purton S."/>
            <person name="Ral J.P."/>
            <person name="Riano-Pachon D.M."/>
            <person name="Riekhof W."/>
            <person name="Rymarquis L."/>
            <person name="Schroda M."/>
            <person name="Stern D."/>
            <person name="Umen J."/>
            <person name="Willows R."/>
            <person name="Wilson N."/>
            <person name="Zimmer S.L."/>
            <person name="Allmer J."/>
            <person name="Balk J."/>
            <person name="Bisova K."/>
            <person name="Chen C.J."/>
            <person name="Elias M."/>
            <person name="Gendler K."/>
            <person name="Hauser C."/>
            <person name="Lamb M.R."/>
            <person name="Ledford H."/>
            <person name="Long J.C."/>
            <person name="Minagawa J."/>
            <person name="Page M.D."/>
            <person name="Pan J."/>
            <person name="Pootakham W."/>
            <person name="Roje S."/>
            <person name="Rose A."/>
            <person name="Stahlberg E."/>
            <person name="Terauchi A.M."/>
            <person name="Yang P."/>
            <person name="Ball S."/>
            <person name="Bowler C."/>
            <person name="Dieckmann C.L."/>
            <person name="Gladyshev V.N."/>
            <person name="Green P."/>
            <person name="Jorgensen R."/>
            <person name="Mayfield S."/>
            <person name="Mueller-Roeber B."/>
            <person name="Rajamani S."/>
            <person name="Sayre R.T."/>
            <person name="Brokstein P."/>
            <person name="Dubchak I."/>
            <person name="Goodstein D."/>
            <person name="Hornick L."/>
            <person name="Huang Y.W."/>
            <person name="Jhaveri J."/>
            <person name="Luo Y."/>
            <person name="Martinez D."/>
            <person name="Ngau W.C."/>
            <person name="Otillar B."/>
            <person name="Poliakov A."/>
            <person name="Porter A."/>
            <person name="Szajkowski L."/>
            <person name="Werner G."/>
            <person name="Zhou K."/>
            <person name="Grigoriev I.V."/>
            <person name="Rokhsar D.S."/>
            <person name="Grossman A.R."/>
        </authorList>
    </citation>
    <scope>NUCLEOTIDE SEQUENCE [LARGE SCALE GENOMIC DNA]</scope>
    <source>
        <strain evidence="2">CC-503</strain>
    </source>
</reference>
<proteinExistence type="predicted"/>
<dbReference type="Gramene" id="PNW74159">
    <property type="protein sequence ID" value="PNW74159"/>
    <property type="gene ID" value="CHLRE_13g587650v5"/>
</dbReference>
<dbReference type="Proteomes" id="UP000006906">
    <property type="component" value="Chromosome 13"/>
</dbReference>
<keyword evidence="2" id="KW-1185">Reference proteome</keyword>
<dbReference type="InterPro" id="IPR009218">
    <property type="entry name" value="HD_phosphohydro"/>
</dbReference>
<gene>
    <name evidence="1" type="ORF">CHLRE_13g587650v5</name>
</gene>
<sequence>MATTRHQLPELHDFELAAASTAGAAAAAAPAAAAGDGASAACAGGGSATAAAAFGAAAPIVAAPSQNPAPATPRPQPEHVPLQQQDEALLQRLRHDAALLLDADLSALGGSPQAYAAYAADIRAEYQPHYGAAAYAAGRCRVLRGFLQRPELYFTSRGRSQHEAAARANLAAELAELEAVAREVQAEEGGAEAAVVEAEAIASSGGDNGRDE</sequence>
<dbReference type="KEGG" id="cre:CHLRE_13g587650v5"/>
<dbReference type="InParanoid" id="A0A2K3D0Y3"/>
<protein>
    <submittedName>
        <fullName evidence="1">Uncharacterized protein</fullName>
    </submittedName>
</protein>
<dbReference type="EMBL" id="CM008974">
    <property type="protein sequence ID" value="PNW74159.1"/>
    <property type="molecule type" value="Genomic_DNA"/>
</dbReference>
<evidence type="ECO:0000313" key="2">
    <source>
        <dbReference type="Proteomes" id="UP000006906"/>
    </source>
</evidence>
<dbReference type="RefSeq" id="XP_042917672.1">
    <property type="nucleotide sequence ID" value="XM_043069697.1"/>
</dbReference>
<dbReference type="PANTHER" id="PTHR21174">
    <property type="match status" value="1"/>
</dbReference>
<name>A0A2K3D0Y3_CHLRE</name>
<dbReference type="AlphaFoldDB" id="A0A2K3D0Y3"/>
<dbReference type="GeneID" id="66056049"/>
<organism evidence="1 2">
    <name type="scientific">Chlamydomonas reinhardtii</name>
    <name type="common">Chlamydomonas smithii</name>
    <dbReference type="NCBI Taxonomy" id="3055"/>
    <lineage>
        <taxon>Eukaryota</taxon>
        <taxon>Viridiplantae</taxon>
        <taxon>Chlorophyta</taxon>
        <taxon>core chlorophytes</taxon>
        <taxon>Chlorophyceae</taxon>
        <taxon>CS clade</taxon>
        <taxon>Chlamydomonadales</taxon>
        <taxon>Chlamydomonadaceae</taxon>
        <taxon>Chlamydomonas</taxon>
    </lineage>
</organism>
<accession>A0A2K3D0Y3</accession>
<evidence type="ECO:0000313" key="1">
    <source>
        <dbReference type="EMBL" id="PNW74159.1"/>
    </source>
</evidence>